<dbReference type="EMBL" id="FNSD01000001">
    <property type="protein sequence ID" value="SEB40034.1"/>
    <property type="molecule type" value="Genomic_DNA"/>
</dbReference>
<gene>
    <name evidence="1" type="ORF">SAMN05443244_0280</name>
</gene>
<organism evidence="1 2">
    <name type="scientific">Terriglobus roseus</name>
    <dbReference type="NCBI Taxonomy" id="392734"/>
    <lineage>
        <taxon>Bacteria</taxon>
        <taxon>Pseudomonadati</taxon>
        <taxon>Acidobacteriota</taxon>
        <taxon>Terriglobia</taxon>
        <taxon>Terriglobales</taxon>
        <taxon>Acidobacteriaceae</taxon>
        <taxon>Terriglobus</taxon>
    </lineage>
</organism>
<dbReference type="AlphaFoldDB" id="A0A1H4J143"/>
<evidence type="ECO:0000313" key="1">
    <source>
        <dbReference type="EMBL" id="SEB40034.1"/>
    </source>
</evidence>
<evidence type="ECO:0000313" key="2">
    <source>
        <dbReference type="Proteomes" id="UP000182409"/>
    </source>
</evidence>
<protein>
    <submittedName>
        <fullName evidence="1">Uncharacterized protein</fullName>
    </submittedName>
</protein>
<accession>A0A1H4J143</accession>
<name>A0A1H4J143_9BACT</name>
<proteinExistence type="predicted"/>
<dbReference type="Proteomes" id="UP000182409">
    <property type="component" value="Unassembled WGS sequence"/>
</dbReference>
<reference evidence="1 2" key="1">
    <citation type="submission" date="2016-10" db="EMBL/GenBank/DDBJ databases">
        <authorList>
            <person name="de Groot N.N."/>
        </authorList>
    </citation>
    <scope>NUCLEOTIDE SEQUENCE [LARGE SCALE GENOMIC DNA]</scope>
    <source>
        <strain evidence="1 2">AB35.6</strain>
    </source>
</reference>
<sequence length="210" mass="22891">MSKDTNKTGCPIFSWLHRERTGYRVIPQPLLRKEWGTRPRWRLLSLLLLGGIASAQQQTGAPAGIAVPPPPEPAVTSPSVDVAPDTRVFRVRLMDGRNGQPIANGHVKLWYDEPSGAGYELATGARGVGLMPAPVGDPLRVIVTTLDYNDCRRPARYAPPQGYNMAEIAKSGLAAENGCGTVAVRPQPGELIVFVRPTRWYENLNRNSGN</sequence>